<dbReference type="Pfam" id="PF02493">
    <property type="entry name" value="MORN"/>
    <property type="match status" value="4"/>
</dbReference>
<evidence type="ECO:0000313" key="3">
    <source>
        <dbReference type="Proteomes" id="UP000601435"/>
    </source>
</evidence>
<dbReference type="OrthoDB" id="437960at2759"/>
<feature type="non-terminal residue" evidence="2">
    <location>
        <position position="134"/>
    </location>
</feature>
<keyword evidence="1" id="KW-0677">Repeat</keyword>
<comment type="caution">
    <text evidence="2">The sequence shown here is derived from an EMBL/GenBank/DDBJ whole genome shotgun (WGS) entry which is preliminary data.</text>
</comment>
<sequence length="134" mass="14742">LQDGDPHGVGKMVWPDGRTYHGNWVFGQPHGQGVMSSIAPVEAEYETWVYSGQFQDGLRHGVGRCEWPAVGAWYEGDWVLDAEHGLGELGAGATESQDGDPHVWCMYNGEKQENVATSRVFPGPEDELMVVVLQ</sequence>
<proteinExistence type="predicted"/>
<dbReference type="PANTHER" id="PTHR23084">
    <property type="entry name" value="PHOSPHATIDYLINOSITOL-4-PHOSPHATE 5-KINASE RELATED"/>
    <property type="match status" value="1"/>
</dbReference>
<dbReference type="SUPFAM" id="SSF82185">
    <property type="entry name" value="Histone H3 K4-specific methyltransferase SET7/9 N-terminal domain"/>
    <property type="match status" value="1"/>
</dbReference>
<protein>
    <submittedName>
        <fullName evidence="2">PIP5K8 protein</fullName>
    </submittedName>
</protein>
<name>A0A812LAH3_9DINO</name>
<accession>A0A812LAH3</accession>
<keyword evidence="3" id="KW-1185">Reference proteome</keyword>
<dbReference type="AlphaFoldDB" id="A0A812LAH3"/>
<dbReference type="Proteomes" id="UP000601435">
    <property type="component" value="Unassembled WGS sequence"/>
</dbReference>
<gene>
    <name evidence="2" type="primary">PIP5K8</name>
    <name evidence="2" type="ORF">SNEC2469_LOCUS4521</name>
</gene>
<reference evidence="2" key="1">
    <citation type="submission" date="2021-02" db="EMBL/GenBank/DDBJ databases">
        <authorList>
            <person name="Dougan E. K."/>
            <person name="Rhodes N."/>
            <person name="Thang M."/>
            <person name="Chan C."/>
        </authorList>
    </citation>
    <scope>NUCLEOTIDE SEQUENCE</scope>
</reference>
<feature type="non-terminal residue" evidence="2">
    <location>
        <position position="1"/>
    </location>
</feature>
<organism evidence="2 3">
    <name type="scientific">Symbiodinium necroappetens</name>
    <dbReference type="NCBI Taxonomy" id="1628268"/>
    <lineage>
        <taxon>Eukaryota</taxon>
        <taxon>Sar</taxon>
        <taxon>Alveolata</taxon>
        <taxon>Dinophyceae</taxon>
        <taxon>Suessiales</taxon>
        <taxon>Symbiodiniaceae</taxon>
        <taxon>Symbiodinium</taxon>
    </lineage>
</organism>
<evidence type="ECO:0000256" key="1">
    <source>
        <dbReference type="ARBA" id="ARBA00022737"/>
    </source>
</evidence>
<dbReference type="InterPro" id="IPR003409">
    <property type="entry name" value="MORN"/>
</dbReference>
<dbReference type="EMBL" id="CAJNJA010009041">
    <property type="protein sequence ID" value="CAE7242590.1"/>
    <property type="molecule type" value="Genomic_DNA"/>
</dbReference>
<dbReference type="PANTHER" id="PTHR23084:SF263">
    <property type="entry name" value="MORN REPEAT-CONTAINING PROTEIN 1"/>
    <property type="match status" value="1"/>
</dbReference>
<dbReference type="Gene3D" id="2.20.110.10">
    <property type="entry name" value="Histone H3 K4-specific methyltransferase SET7/9 N-terminal domain"/>
    <property type="match status" value="1"/>
</dbReference>
<evidence type="ECO:0000313" key="2">
    <source>
        <dbReference type="EMBL" id="CAE7242590.1"/>
    </source>
</evidence>
<dbReference type="SMART" id="SM00698">
    <property type="entry name" value="MORN"/>
    <property type="match status" value="3"/>
</dbReference>